<comment type="caution">
    <text evidence="1">The sequence shown here is derived from an EMBL/GenBank/DDBJ whole genome shotgun (WGS) entry which is preliminary data.</text>
</comment>
<feature type="non-terminal residue" evidence="1">
    <location>
        <position position="108"/>
    </location>
</feature>
<gene>
    <name evidence="1" type="ORF">AVEN_206280_1</name>
</gene>
<protein>
    <submittedName>
        <fullName evidence="1">Uncharacterized protein</fullName>
    </submittedName>
</protein>
<reference evidence="1 2" key="1">
    <citation type="journal article" date="2019" name="Sci. Rep.">
        <title>Orb-weaving spider Araneus ventricosus genome elucidates the spidroin gene catalogue.</title>
        <authorList>
            <person name="Kono N."/>
            <person name="Nakamura H."/>
            <person name="Ohtoshi R."/>
            <person name="Moran D.A.P."/>
            <person name="Shinohara A."/>
            <person name="Yoshida Y."/>
            <person name="Fujiwara M."/>
            <person name="Mori M."/>
            <person name="Tomita M."/>
            <person name="Arakawa K."/>
        </authorList>
    </citation>
    <scope>NUCLEOTIDE SEQUENCE [LARGE SCALE GENOMIC DNA]</scope>
</reference>
<keyword evidence="2" id="KW-1185">Reference proteome</keyword>
<name>A0A4Y2VQV3_ARAVE</name>
<evidence type="ECO:0000313" key="1">
    <source>
        <dbReference type="EMBL" id="GBO26140.1"/>
    </source>
</evidence>
<evidence type="ECO:0000313" key="2">
    <source>
        <dbReference type="Proteomes" id="UP000499080"/>
    </source>
</evidence>
<organism evidence="1 2">
    <name type="scientific">Araneus ventricosus</name>
    <name type="common">Orbweaver spider</name>
    <name type="synonym">Epeira ventricosa</name>
    <dbReference type="NCBI Taxonomy" id="182803"/>
    <lineage>
        <taxon>Eukaryota</taxon>
        <taxon>Metazoa</taxon>
        <taxon>Ecdysozoa</taxon>
        <taxon>Arthropoda</taxon>
        <taxon>Chelicerata</taxon>
        <taxon>Arachnida</taxon>
        <taxon>Araneae</taxon>
        <taxon>Araneomorphae</taxon>
        <taxon>Entelegynae</taxon>
        <taxon>Araneoidea</taxon>
        <taxon>Araneidae</taxon>
        <taxon>Araneus</taxon>
    </lineage>
</organism>
<proteinExistence type="predicted"/>
<dbReference type="AlphaFoldDB" id="A0A4Y2VQV3"/>
<accession>A0A4Y2VQV3</accession>
<dbReference type="EMBL" id="BGPR01049158">
    <property type="protein sequence ID" value="GBO26140.1"/>
    <property type="molecule type" value="Genomic_DNA"/>
</dbReference>
<dbReference type="Proteomes" id="UP000499080">
    <property type="component" value="Unassembled WGS sequence"/>
</dbReference>
<sequence length="108" mass="12578">MHQFELSWRTGITDSLVKCELSRFIHFPPAERNTQAEIHRRISRVYGENCYAILISPARTTSLPNKQSVSRFSWRYSNGVGMSYTSTLMIGRTSFRRGWAWSVMTIRT</sequence>